<dbReference type="InterPro" id="IPR010982">
    <property type="entry name" value="Lambda_DNA-bd_dom_sf"/>
</dbReference>
<dbReference type="RefSeq" id="WP_380148980.1">
    <property type="nucleotide sequence ID" value="NZ_JBHUOR010000138.1"/>
</dbReference>
<gene>
    <name evidence="3" type="ORF">ACFSY7_17780</name>
</gene>
<dbReference type="Pfam" id="PF01381">
    <property type="entry name" value="HTH_3"/>
    <property type="match status" value="1"/>
</dbReference>
<accession>A0ABW5Y6F2</accession>
<dbReference type="SUPFAM" id="SSF47413">
    <property type="entry name" value="lambda repressor-like DNA-binding domains"/>
    <property type="match status" value="1"/>
</dbReference>
<dbReference type="Proteomes" id="UP001597568">
    <property type="component" value="Unassembled WGS sequence"/>
</dbReference>
<reference evidence="4" key="1">
    <citation type="journal article" date="2019" name="Int. J. Syst. Evol. Microbiol.">
        <title>The Global Catalogue of Microorganisms (GCM) 10K type strain sequencing project: providing services to taxonomists for standard genome sequencing and annotation.</title>
        <authorList>
            <consortium name="The Broad Institute Genomics Platform"/>
            <consortium name="The Broad Institute Genome Sequencing Center for Infectious Disease"/>
            <person name="Wu L."/>
            <person name="Ma J."/>
        </authorList>
    </citation>
    <scope>NUCLEOTIDE SEQUENCE [LARGE SCALE GENOMIC DNA]</scope>
    <source>
        <strain evidence="4">KCTC 33522</strain>
    </source>
</reference>
<dbReference type="Gene3D" id="1.10.260.40">
    <property type="entry name" value="lambda repressor-like DNA-binding domains"/>
    <property type="match status" value="1"/>
</dbReference>
<protein>
    <submittedName>
        <fullName evidence="3">Helix-turn-helix domain-containing protein</fullName>
    </submittedName>
</protein>
<evidence type="ECO:0000259" key="2">
    <source>
        <dbReference type="PROSITE" id="PS50943"/>
    </source>
</evidence>
<evidence type="ECO:0000313" key="3">
    <source>
        <dbReference type="EMBL" id="MFD2870346.1"/>
    </source>
</evidence>
<keyword evidence="1" id="KW-0238">DNA-binding</keyword>
<dbReference type="InterPro" id="IPR001387">
    <property type="entry name" value="Cro/C1-type_HTH"/>
</dbReference>
<evidence type="ECO:0000256" key="1">
    <source>
        <dbReference type="ARBA" id="ARBA00023125"/>
    </source>
</evidence>
<sequence>MNIGDNIIYLRERKGWTQRELAKRVGLNTSVMNRIESGERPAKDEEIVKLANVLDTTTDFLLGRSAKLDSQNKQKEFEAFANDPTLEKWYKELPESKEEDLRKLRKMWEILKDNEEI</sequence>
<dbReference type="EMBL" id="JBHUOR010000138">
    <property type="protein sequence ID" value="MFD2870346.1"/>
    <property type="molecule type" value="Genomic_DNA"/>
</dbReference>
<dbReference type="CDD" id="cd00093">
    <property type="entry name" value="HTH_XRE"/>
    <property type="match status" value="1"/>
</dbReference>
<organism evidence="3 4">
    <name type="scientific">Kurthia populi</name>
    <dbReference type="NCBI Taxonomy" id="1562132"/>
    <lineage>
        <taxon>Bacteria</taxon>
        <taxon>Bacillati</taxon>
        <taxon>Bacillota</taxon>
        <taxon>Bacilli</taxon>
        <taxon>Bacillales</taxon>
        <taxon>Caryophanaceae</taxon>
        <taxon>Kurthia</taxon>
    </lineage>
</organism>
<dbReference type="PANTHER" id="PTHR46558:SF11">
    <property type="entry name" value="HTH-TYPE TRANSCRIPTIONAL REGULATOR XRE"/>
    <property type="match status" value="1"/>
</dbReference>
<evidence type="ECO:0000313" key="4">
    <source>
        <dbReference type="Proteomes" id="UP001597568"/>
    </source>
</evidence>
<dbReference type="PANTHER" id="PTHR46558">
    <property type="entry name" value="TRACRIPTIONAL REGULATORY PROTEIN-RELATED-RELATED"/>
    <property type="match status" value="1"/>
</dbReference>
<dbReference type="PROSITE" id="PS50943">
    <property type="entry name" value="HTH_CROC1"/>
    <property type="match status" value="1"/>
</dbReference>
<keyword evidence="4" id="KW-1185">Reference proteome</keyword>
<dbReference type="SMART" id="SM00530">
    <property type="entry name" value="HTH_XRE"/>
    <property type="match status" value="1"/>
</dbReference>
<proteinExistence type="predicted"/>
<name>A0ABW5Y6F2_9BACL</name>
<comment type="caution">
    <text evidence="3">The sequence shown here is derived from an EMBL/GenBank/DDBJ whole genome shotgun (WGS) entry which is preliminary data.</text>
</comment>
<feature type="domain" description="HTH cro/C1-type" evidence="2">
    <location>
        <begin position="7"/>
        <end position="61"/>
    </location>
</feature>